<dbReference type="KEGG" id="dci:113468132"/>
<protein>
    <submittedName>
        <fullName evidence="3">Uncharacterized protein PFB0145c-like</fullName>
    </submittedName>
</protein>
<evidence type="ECO:0000313" key="2">
    <source>
        <dbReference type="Proteomes" id="UP000079169"/>
    </source>
</evidence>
<evidence type="ECO:0000313" key="3">
    <source>
        <dbReference type="RefSeq" id="XP_026680605.1"/>
    </source>
</evidence>
<feature type="region of interest" description="Disordered" evidence="1">
    <location>
        <begin position="355"/>
        <end position="465"/>
    </location>
</feature>
<gene>
    <name evidence="3" type="primary">LOC113468132</name>
</gene>
<accession>A0A3Q0J1M6</accession>
<dbReference type="GeneID" id="113468132"/>
<reference evidence="3" key="1">
    <citation type="submission" date="2025-08" db="UniProtKB">
        <authorList>
            <consortium name="RefSeq"/>
        </authorList>
    </citation>
    <scope>IDENTIFICATION</scope>
</reference>
<sequence>MDSLNLTTLKTKKMGFHLFKFRSGANRTESAKENGAKEKGIRKTLLRFPRVLKKNNTKTIKYDVEINLYNREGDKSKEAVKYRNLTTVHTVQLENEASTLKHEFHIKFKYGNKSSTAGENVNSSLVMNNTERDIKIVNNKNRDLNNNTYLKTANDNSTDLNKSLKDIKIANNSNTDVMNNTVKDIKIANVIIDLMNNIMKDIQTAKDNTNVKAANNNITDNKTAKNNKDVSNVTEGIANVENTEKPYKIGDDKEMIEIHEIEAVNPNLTHEKDVFINGSSKTIVTNDSFNDAINAMIRSSQELLRNINMHANMNVTTSGFGALLQLMTLPSILVEGKLKPQTKEPENQDDLLEKLSLKSSKDKETQTKEPENQDLLEKLSLKSSKDKETQTKEPENQDLLEKLSLKSSKDKETQTKEPENQDLLEKLSLKSSKDKETQTKEPENQDLLEKLSLKSSKDKETQTNN</sequence>
<dbReference type="RefSeq" id="XP_026680605.1">
    <property type="nucleotide sequence ID" value="XM_026824804.1"/>
</dbReference>
<evidence type="ECO:0000256" key="1">
    <source>
        <dbReference type="SAM" id="MobiDB-lite"/>
    </source>
</evidence>
<dbReference type="PaxDb" id="121845-A0A3Q0J1M6"/>
<proteinExistence type="predicted"/>
<keyword evidence="2" id="KW-1185">Reference proteome</keyword>
<name>A0A3Q0J1M6_DIACI</name>
<organism evidence="2 3">
    <name type="scientific">Diaphorina citri</name>
    <name type="common">Asian citrus psyllid</name>
    <dbReference type="NCBI Taxonomy" id="121845"/>
    <lineage>
        <taxon>Eukaryota</taxon>
        <taxon>Metazoa</taxon>
        <taxon>Ecdysozoa</taxon>
        <taxon>Arthropoda</taxon>
        <taxon>Hexapoda</taxon>
        <taxon>Insecta</taxon>
        <taxon>Pterygota</taxon>
        <taxon>Neoptera</taxon>
        <taxon>Paraneoptera</taxon>
        <taxon>Hemiptera</taxon>
        <taxon>Sternorrhyncha</taxon>
        <taxon>Psylloidea</taxon>
        <taxon>Psyllidae</taxon>
        <taxon>Diaphorininae</taxon>
        <taxon>Diaphorina</taxon>
    </lineage>
</organism>
<dbReference type="AlphaFoldDB" id="A0A3Q0J1M6"/>
<dbReference type="Proteomes" id="UP000079169">
    <property type="component" value="Unplaced"/>
</dbReference>